<evidence type="ECO:0000259" key="4">
    <source>
        <dbReference type="Pfam" id="PF23892"/>
    </source>
</evidence>
<dbReference type="InterPro" id="IPR011990">
    <property type="entry name" value="TPR-like_helical_dom_sf"/>
</dbReference>
<dbReference type="Gene3D" id="1.25.40.10">
    <property type="entry name" value="Tetratricopeptide repeat domain"/>
    <property type="match status" value="1"/>
</dbReference>
<dbReference type="PANTHER" id="PTHR47870">
    <property type="entry name" value="CYTOCHROME C-TYPE BIOGENESIS PROTEIN CCMH"/>
    <property type="match status" value="1"/>
</dbReference>
<keyword evidence="6" id="KW-1185">Reference proteome</keyword>
<dbReference type="RefSeq" id="WP_225674476.1">
    <property type="nucleotide sequence ID" value="NZ_JAEDAH010000049.1"/>
</dbReference>
<evidence type="ECO:0000313" key="6">
    <source>
        <dbReference type="Proteomes" id="UP000714380"/>
    </source>
</evidence>
<gene>
    <name evidence="5" type="primary">ccmI</name>
    <name evidence="5" type="ORF">I9W95_10125</name>
</gene>
<accession>A0ABS7ZU79</accession>
<keyword evidence="3" id="KW-0812">Transmembrane</keyword>
<proteinExistence type="predicted"/>
<evidence type="ECO:0000256" key="3">
    <source>
        <dbReference type="SAM" id="Phobius"/>
    </source>
</evidence>
<keyword evidence="3" id="KW-1133">Transmembrane helix</keyword>
<sequence length="405" mass="44874">MLWVLILLSLILFAFLLVPATRKMTDESIGQSEENLRLYSERCEELAATTDLSDDEKAALQLELDREFLASADASERSRNTGPARRWPLALALLVVVISGTLALYQFWGASNELRTTELLEKSSQVELTKAEQAELTERLAQAAAHDPDNTEWIYLYGRMLTMSGDFAKAADVFADILVQLPQEATEDRAATLTLLAQARFFAADQKADPEIYALLKESLELVPDNRQTQGLAGMLAFELEDYRAAVEHWKTVWLSLPDSPETQMLAQGIRRAAERLQDQGEDMDLGWLKRAQLMVNVDISAEARAAVQDTDTVFVLARAVSGPPMPLAVQRLSVAQLPAQVVLSDAQAMAPGLNLSNHEQVTVIARVSRSGQPVAQSGDWQIQKSPVSNREEKMIQLLISEQVE</sequence>
<evidence type="ECO:0000256" key="2">
    <source>
        <dbReference type="ARBA" id="ARBA00022748"/>
    </source>
</evidence>
<comment type="caution">
    <text evidence="5">The sequence shown here is derived from an EMBL/GenBank/DDBJ whole genome shotgun (WGS) entry which is preliminary data.</text>
</comment>
<organism evidence="5 6">
    <name type="scientific">Thalassolituus marinus</name>
    <dbReference type="NCBI Taxonomy" id="671053"/>
    <lineage>
        <taxon>Bacteria</taxon>
        <taxon>Pseudomonadati</taxon>
        <taxon>Pseudomonadota</taxon>
        <taxon>Gammaproteobacteria</taxon>
        <taxon>Oceanospirillales</taxon>
        <taxon>Oceanospirillaceae</taxon>
        <taxon>Thalassolituus</taxon>
    </lineage>
</organism>
<dbReference type="InterPro" id="IPR056412">
    <property type="entry name" value="Ig_CycH"/>
</dbReference>
<dbReference type="Proteomes" id="UP000714380">
    <property type="component" value="Unassembled WGS sequence"/>
</dbReference>
<dbReference type="EMBL" id="JAEDAH010000049">
    <property type="protein sequence ID" value="MCA6063965.1"/>
    <property type="molecule type" value="Genomic_DNA"/>
</dbReference>
<dbReference type="SUPFAM" id="SSF48452">
    <property type="entry name" value="TPR-like"/>
    <property type="match status" value="1"/>
</dbReference>
<feature type="transmembrane region" description="Helical" evidence="3">
    <location>
        <begin position="87"/>
        <end position="108"/>
    </location>
</feature>
<dbReference type="InterPro" id="IPR017560">
    <property type="entry name" value="Cyt_c_biogenesis_CcmI"/>
</dbReference>
<dbReference type="Pfam" id="PF23892">
    <property type="entry name" value="Ig_CycH"/>
    <property type="match status" value="1"/>
</dbReference>
<dbReference type="NCBIfam" id="TIGR03142">
    <property type="entry name" value="cytochro_ccmI"/>
    <property type="match status" value="1"/>
</dbReference>
<feature type="domain" description="Cytochrome c-type biogenesis protein H Ig-like" evidence="4">
    <location>
        <begin position="295"/>
        <end position="400"/>
    </location>
</feature>
<dbReference type="InterPro" id="IPR051263">
    <property type="entry name" value="C-type_cytochrome_biogenesis"/>
</dbReference>
<keyword evidence="3" id="KW-0472">Membrane</keyword>
<reference evidence="5 6" key="1">
    <citation type="submission" date="2020-12" db="EMBL/GenBank/DDBJ databases">
        <title>Novel Thalassolituus-related marine hydrocarbonoclastic bacteria mediated algae-derived hydrocarbons mineralization in twilight zone of the northern South China Sea.</title>
        <authorList>
            <person name="Dong C."/>
        </authorList>
    </citation>
    <scope>NUCLEOTIDE SEQUENCE [LARGE SCALE GENOMIC DNA]</scope>
    <source>
        <strain evidence="5 6">IMCC1826</strain>
    </source>
</reference>
<evidence type="ECO:0000256" key="1">
    <source>
        <dbReference type="ARBA" id="ARBA00004196"/>
    </source>
</evidence>
<keyword evidence="2" id="KW-0201">Cytochrome c-type biogenesis</keyword>
<name>A0ABS7ZU79_9GAMM</name>
<protein>
    <submittedName>
        <fullName evidence="5">C-type cytochrome biogenesis protein CcmI</fullName>
    </submittedName>
</protein>
<dbReference type="PANTHER" id="PTHR47870:SF4">
    <property type="entry name" value="CYTOCHROME C-TYPE BIOGENESIS PROTEIN CYCH"/>
    <property type="match status" value="1"/>
</dbReference>
<evidence type="ECO:0000313" key="5">
    <source>
        <dbReference type="EMBL" id="MCA6063965.1"/>
    </source>
</evidence>
<comment type="subcellular location">
    <subcellularLocation>
        <location evidence="1">Cell envelope</location>
    </subcellularLocation>
</comment>